<feature type="compositionally biased region" description="Basic residues" evidence="5">
    <location>
        <begin position="8"/>
        <end position="19"/>
    </location>
</feature>
<dbReference type="EMBL" id="UYRW01000932">
    <property type="protein sequence ID" value="VDK72364.1"/>
    <property type="molecule type" value="Genomic_DNA"/>
</dbReference>
<reference evidence="9" key="1">
    <citation type="submission" date="2016-06" db="UniProtKB">
        <authorList>
            <consortium name="WormBaseParasite"/>
        </authorList>
    </citation>
    <scope>IDENTIFICATION</scope>
</reference>
<keyword evidence="2 3" id="KW-0539">Nucleus</keyword>
<dbReference type="PANTHER" id="PTHR46040:SF3">
    <property type="entry name" value="HIGH MOBILITY GROUP PROTEIN 2"/>
    <property type="match status" value="1"/>
</dbReference>
<evidence type="ECO:0000256" key="2">
    <source>
        <dbReference type="ARBA" id="ARBA00023242"/>
    </source>
</evidence>
<feature type="coiled-coil region" evidence="4">
    <location>
        <begin position="157"/>
        <end position="191"/>
    </location>
</feature>
<name>A0A182E8A5_ONCOC</name>
<evidence type="ECO:0000313" key="9">
    <source>
        <dbReference type="WBParaSite" id="nOo.2.0.1.t04260-RA"/>
    </source>
</evidence>
<dbReference type="Pfam" id="PF00505">
    <property type="entry name" value="HMG_box"/>
    <property type="match status" value="1"/>
</dbReference>
<sequence>MSATSHKSSSKNRRQKKRIVYVDKNAPKRPRSAYVHFVNARRKELTDSGRHEALRPRSFLADIGKQWKILPDDQKKLYLDKSAEEHANYEKAMEEYKKTEAYNQFQSLQEGRIDETKNAGVEETNYDISFIFKEDDKSEAVVASDIPIFSKEFLAYNKSQESKCKKLRKMVSALQEENDLLKADIAKLSERMKLICGQQHGTVQWSTKIKQRWTKLLIDALAYVSVDGEYPTPQNIETYMQKLKKLIVENPSSKDLIAVRMALSEKFQLFCCLVLHHTIENTHPKQMKKFVAAMGKKAKKDFPKAKLKIGKKLKKTTTTDTRVQTKKVVLVEQLTKNDNSCLSHRGLSLDELCRQLGHYNINVRRDSVIGVKQLLSSHPELIPKHLHTLIPAIGRLIACDKSDSSFHAQLRALLELLCTTNASTISSHFTLLMAHTLRALTHLRMGVRIYALTILTLLMRTYPDLCRNSIDLFDSFVEFLNSKRIPANRKLLLDGVHAFLQAFLVEECAIVGPLHVASFSIRTKQCTRINLIPTAPLIDFCVLGSQPQRSKSSLYLPDKFLPALSGILSLFLMSASEEESSSNEKEWVEIFGILNKVLLQIRASSQTVQFEEELKKTLSGINSLLKNGNLSVRIHTSLQKLNLPNKRLVGKR</sequence>
<dbReference type="InterPro" id="IPR009071">
    <property type="entry name" value="HMG_box_dom"/>
</dbReference>
<dbReference type="PANTHER" id="PTHR46040">
    <property type="entry name" value="HIGH MOBILITY GROUP PROTEIN 2"/>
    <property type="match status" value="1"/>
</dbReference>
<accession>A0A182E8A5</accession>
<dbReference type="Proteomes" id="UP000271087">
    <property type="component" value="Unassembled WGS sequence"/>
</dbReference>
<dbReference type="InterPro" id="IPR011989">
    <property type="entry name" value="ARM-like"/>
</dbReference>
<dbReference type="InterPro" id="IPR051965">
    <property type="entry name" value="ChromReg_NeuronalGeneExpr"/>
</dbReference>
<feature type="domain" description="HMG box" evidence="6">
    <location>
        <begin position="27"/>
        <end position="97"/>
    </location>
</feature>
<keyword evidence="8" id="KW-1185">Reference proteome</keyword>
<dbReference type="SUPFAM" id="SSF48371">
    <property type="entry name" value="ARM repeat"/>
    <property type="match status" value="1"/>
</dbReference>
<dbReference type="Gene3D" id="1.25.10.10">
    <property type="entry name" value="Leucine-rich Repeat Variant"/>
    <property type="match status" value="1"/>
</dbReference>
<feature type="region of interest" description="Disordered" evidence="5">
    <location>
        <begin position="1"/>
        <end position="25"/>
    </location>
</feature>
<evidence type="ECO:0000313" key="7">
    <source>
        <dbReference type="EMBL" id="VDK72364.1"/>
    </source>
</evidence>
<dbReference type="Gene3D" id="1.10.30.10">
    <property type="entry name" value="High mobility group box domain"/>
    <property type="match status" value="1"/>
</dbReference>
<gene>
    <name evidence="7" type="ORF">NOO_LOCUS4260</name>
</gene>
<dbReference type="SUPFAM" id="SSF47095">
    <property type="entry name" value="HMG-box"/>
    <property type="match status" value="1"/>
</dbReference>
<dbReference type="GO" id="GO:0010468">
    <property type="term" value="P:regulation of gene expression"/>
    <property type="evidence" value="ECO:0007669"/>
    <property type="project" value="TreeGrafter"/>
</dbReference>
<dbReference type="SMART" id="SM00398">
    <property type="entry name" value="HMG"/>
    <property type="match status" value="1"/>
</dbReference>
<dbReference type="InterPro" id="IPR036910">
    <property type="entry name" value="HMG_box_dom_sf"/>
</dbReference>
<organism evidence="9">
    <name type="scientific">Onchocerca ochengi</name>
    <name type="common">Filarial nematode worm</name>
    <dbReference type="NCBI Taxonomy" id="42157"/>
    <lineage>
        <taxon>Eukaryota</taxon>
        <taxon>Metazoa</taxon>
        <taxon>Ecdysozoa</taxon>
        <taxon>Nematoda</taxon>
        <taxon>Chromadorea</taxon>
        <taxon>Rhabditida</taxon>
        <taxon>Spirurina</taxon>
        <taxon>Spiruromorpha</taxon>
        <taxon>Filarioidea</taxon>
        <taxon>Onchocercidae</taxon>
        <taxon>Onchocerca</taxon>
    </lineage>
</organism>
<evidence type="ECO:0000256" key="5">
    <source>
        <dbReference type="SAM" id="MobiDB-lite"/>
    </source>
</evidence>
<dbReference type="InterPro" id="IPR024679">
    <property type="entry name" value="Ipi1_N"/>
</dbReference>
<dbReference type="STRING" id="42157.A0A182E8A5"/>
<dbReference type="GO" id="GO:0003677">
    <property type="term" value="F:DNA binding"/>
    <property type="evidence" value="ECO:0007669"/>
    <property type="project" value="UniProtKB-UniRule"/>
</dbReference>
<evidence type="ECO:0000313" key="8">
    <source>
        <dbReference type="Proteomes" id="UP000271087"/>
    </source>
</evidence>
<reference evidence="7 8" key="2">
    <citation type="submission" date="2018-08" db="EMBL/GenBank/DDBJ databases">
        <authorList>
            <person name="Laetsch R D."/>
            <person name="Stevens L."/>
            <person name="Kumar S."/>
            <person name="Blaxter L. M."/>
        </authorList>
    </citation>
    <scope>NUCLEOTIDE SEQUENCE [LARGE SCALE GENOMIC DNA]</scope>
</reference>
<dbReference type="WBParaSite" id="nOo.2.0.1.t04260-RA">
    <property type="protein sequence ID" value="nOo.2.0.1.t04260-RA"/>
    <property type="gene ID" value="nOo.2.0.1.g04260"/>
</dbReference>
<evidence type="ECO:0000256" key="1">
    <source>
        <dbReference type="ARBA" id="ARBA00023125"/>
    </source>
</evidence>
<dbReference type="Pfam" id="PF12333">
    <property type="entry name" value="Ipi1_N"/>
    <property type="match status" value="1"/>
</dbReference>
<evidence type="ECO:0000256" key="4">
    <source>
        <dbReference type="SAM" id="Coils"/>
    </source>
</evidence>
<keyword evidence="1 3" id="KW-0238">DNA-binding</keyword>
<dbReference type="AlphaFoldDB" id="A0A182E8A5"/>
<dbReference type="GO" id="GO:0005634">
    <property type="term" value="C:nucleus"/>
    <property type="evidence" value="ECO:0007669"/>
    <property type="project" value="UniProtKB-UniRule"/>
</dbReference>
<dbReference type="OrthoDB" id="361362at2759"/>
<dbReference type="PROSITE" id="PS50118">
    <property type="entry name" value="HMG_BOX_2"/>
    <property type="match status" value="1"/>
</dbReference>
<evidence type="ECO:0000259" key="6">
    <source>
        <dbReference type="PROSITE" id="PS50118"/>
    </source>
</evidence>
<feature type="DNA-binding region" description="HMG box" evidence="3">
    <location>
        <begin position="27"/>
        <end position="97"/>
    </location>
</feature>
<protein>
    <submittedName>
        <fullName evidence="9">HMG box domain-containing protein</fullName>
    </submittedName>
</protein>
<keyword evidence="4" id="KW-0175">Coiled coil</keyword>
<dbReference type="InterPro" id="IPR016024">
    <property type="entry name" value="ARM-type_fold"/>
</dbReference>
<proteinExistence type="predicted"/>
<evidence type="ECO:0000256" key="3">
    <source>
        <dbReference type="PROSITE-ProRule" id="PRU00267"/>
    </source>
</evidence>